<comment type="caution">
    <text evidence="5">The sequence shown here is derived from an EMBL/GenBank/DDBJ whole genome shotgun (WGS) entry which is preliminary data.</text>
</comment>
<dbReference type="PIRSF" id="PIRSF006221">
    <property type="entry name" value="Ketosamine-3-kinase"/>
    <property type="match status" value="1"/>
</dbReference>
<dbReference type="InterPro" id="IPR011009">
    <property type="entry name" value="Kinase-like_dom_sf"/>
</dbReference>
<dbReference type="Gene3D" id="3.90.1200.10">
    <property type="match status" value="1"/>
</dbReference>
<organism evidence="5 6">
    <name type="scientific">Aquimarina celericrescens</name>
    <dbReference type="NCBI Taxonomy" id="1964542"/>
    <lineage>
        <taxon>Bacteria</taxon>
        <taxon>Pseudomonadati</taxon>
        <taxon>Bacteroidota</taxon>
        <taxon>Flavobacteriia</taxon>
        <taxon>Flavobacteriales</taxon>
        <taxon>Flavobacteriaceae</taxon>
        <taxon>Aquimarina</taxon>
    </lineage>
</organism>
<keyword evidence="6" id="KW-1185">Reference proteome</keyword>
<dbReference type="InterPro" id="IPR000719">
    <property type="entry name" value="Prot_kinase_dom"/>
</dbReference>
<keyword evidence="2 5" id="KW-0418">Kinase</keyword>
<feature type="domain" description="Protein kinase" evidence="4">
    <location>
        <begin position="39"/>
        <end position="304"/>
    </location>
</feature>
<dbReference type="PROSITE" id="PS50011">
    <property type="entry name" value="PROTEIN_KINASE_DOM"/>
    <property type="match status" value="1"/>
</dbReference>
<gene>
    <name evidence="5" type="ORF">ACFSJT_20145</name>
</gene>
<keyword evidence="3" id="KW-1133">Transmembrane helix</keyword>
<evidence type="ECO:0000313" key="5">
    <source>
        <dbReference type="EMBL" id="MFD2189123.1"/>
    </source>
</evidence>
<proteinExistence type="inferred from homology"/>
<evidence type="ECO:0000313" key="6">
    <source>
        <dbReference type="Proteomes" id="UP001597344"/>
    </source>
</evidence>
<dbReference type="Pfam" id="PF03881">
    <property type="entry name" value="Fructosamin_kin"/>
    <property type="match status" value="1"/>
</dbReference>
<dbReference type="Proteomes" id="UP001597344">
    <property type="component" value="Unassembled WGS sequence"/>
</dbReference>
<dbReference type="SUPFAM" id="SSF56112">
    <property type="entry name" value="Protein kinase-like (PK-like)"/>
    <property type="match status" value="1"/>
</dbReference>
<evidence type="ECO:0000256" key="1">
    <source>
        <dbReference type="ARBA" id="ARBA00009460"/>
    </source>
</evidence>
<evidence type="ECO:0000256" key="3">
    <source>
        <dbReference type="SAM" id="Phobius"/>
    </source>
</evidence>
<comment type="similarity">
    <text evidence="1 2">Belongs to the fructosamine kinase family.</text>
</comment>
<evidence type="ECO:0000256" key="2">
    <source>
        <dbReference type="PIRNR" id="PIRNR006221"/>
    </source>
</evidence>
<evidence type="ECO:0000259" key="4">
    <source>
        <dbReference type="PROSITE" id="PS50011"/>
    </source>
</evidence>
<accession>A0ABW5B1B7</accession>
<protein>
    <submittedName>
        <fullName evidence="5">Fructosamine kinase family protein</fullName>
    </submittedName>
</protein>
<reference evidence="6" key="1">
    <citation type="journal article" date="2019" name="Int. J. Syst. Evol. Microbiol.">
        <title>The Global Catalogue of Microorganisms (GCM) 10K type strain sequencing project: providing services to taxonomists for standard genome sequencing and annotation.</title>
        <authorList>
            <consortium name="The Broad Institute Genomics Platform"/>
            <consortium name="The Broad Institute Genome Sequencing Center for Infectious Disease"/>
            <person name="Wu L."/>
            <person name="Ma J."/>
        </authorList>
    </citation>
    <scope>NUCLEOTIDE SEQUENCE [LARGE SCALE GENOMIC DNA]</scope>
    <source>
        <strain evidence="6">DT92</strain>
    </source>
</reference>
<dbReference type="PANTHER" id="PTHR12149">
    <property type="entry name" value="FRUCTOSAMINE 3 KINASE-RELATED PROTEIN"/>
    <property type="match status" value="1"/>
</dbReference>
<keyword evidence="3" id="KW-0812">Transmembrane</keyword>
<dbReference type="PANTHER" id="PTHR12149:SF8">
    <property type="entry name" value="PROTEIN-RIBULOSAMINE 3-KINASE"/>
    <property type="match status" value="1"/>
</dbReference>
<dbReference type="RefSeq" id="WP_378322161.1">
    <property type="nucleotide sequence ID" value="NZ_JBHUHY010000034.1"/>
</dbReference>
<feature type="transmembrane region" description="Helical" evidence="3">
    <location>
        <begin position="12"/>
        <end position="31"/>
    </location>
</feature>
<dbReference type="Gene3D" id="3.30.200.20">
    <property type="entry name" value="Phosphorylase Kinase, domain 1"/>
    <property type="match status" value="1"/>
</dbReference>
<dbReference type="GO" id="GO:0016301">
    <property type="term" value="F:kinase activity"/>
    <property type="evidence" value="ECO:0007669"/>
    <property type="project" value="UniProtKB-KW"/>
</dbReference>
<keyword evidence="2" id="KW-0808">Transferase</keyword>
<dbReference type="InterPro" id="IPR016477">
    <property type="entry name" value="Fructo-/Ketosamine-3-kinase"/>
</dbReference>
<dbReference type="EMBL" id="JBHUHY010000034">
    <property type="protein sequence ID" value="MFD2189123.1"/>
    <property type="molecule type" value="Genomic_DNA"/>
</dbReference>
<sequence>MYLRLALKLYLAGQLDVIILVMISSEIIIYIKSLLSEKIKVTRPLLGGDINEVYLLATTTQKIVVKLNKSSNFPKMFEAEAKGLQELKKSNTFKIPEILHFGVVGNWSFLMMEYVSSGQPIDNFWEVFGIKLATLHQHCKPYFGLDYDNYIGSLPQYNTKCQSASEFYITQRLEPQFRLAVQKGFSFSKLDTFYKNITKEIINEPSSLIHGDLWSGNYLVDQNGLPCLIDPAIGYAPREMDIAMMQLFGGFKTKLFEVYNEIFPLKEGCRDRIPIFQLYYLLVHLNLFGSSYYNKVNQIVRAHY</sequence>
<keyword evidence="3" id="KW-0472">Membrane</keyword>
<name>A0ABW5B1B7_9FLAO</name>